<dbReference type="InterPro" id="IPR013087">
    <property type="entry name" value="Znf_C2H2_type"/>
</dbReference>
<feature type="compositionally biased region" description="Polar residues" evidence="1">
    <location>
        <begin position="780"/>
        <end position="795"/>
    </location>
</feature>
<dbReference type="RefSeq" id="XP_050499636.1">
    <property type="nucleotide sequence ID" value="XM_050643679.1"/>
</dbReference>
<sequence>MSEKVKEPPICRTCLCTITGHSYSLHENSGLDDGLKYTHILRSVVPALYLGLSNRPEICAGCKEDLITSYKFRQKCLETEHLICNYLQNLKLGYQVIELSSVIKHIQMHKMKKTADIILSDWNDDSNEGTTSSGKPSNAVLPFKKFANWPDQPALEPNRSLLLSNSTQPLQVQLLSQFQDNILVTDNKGTFFNIQPFPTENRSPPTLVPIEDEGTEVPLVKIKEEKDDFDQESEIQQEPQAQKQIHMEKMSTSNTEEGTEENVLGICEDTGLLKDQNGHYFDLYGNALEKDEVEAARRRGIVSEKELCKITNVFTLNENEGNEEKKDSQISDEKKIDDGNIPKEVNEDDSQKNTENDLNKTSPPTTSEIDQTPISKPISYLRPVNINNLLAKEHIRMHDEENTENKDVPPKQPEFKSLSELLNRQPLNADTNTEPIQIKQEPMDIGDEDSDTLSLPEEIGHPPNVQKIINKLFTDEGKDRYVDTPDLIRIQNCSISDIRKMQLDLKNRTSADVTNTSKSTALASVTNETSNKANIGGIPVDSQSPVIRRVVQSVSQGPKIVKNPPKYLPYFLKNKEGATVTLHNNGNLYQLKIDKGGNIINQRTQPMVLIAGSQIPGSVNQASPNSVNQPQVSNQTANVKLSPTQRRQTKPPVSLLTEQVLEMSEDITKRNAQYCKSYRRRKKAANQGAAEKITSNKTNSDYCRMYRQRKKRLVQEGQSENEVLNTPSTSSLQMTSEPQPVTNDLTSSTSVHNTYSYSPKKKRFRIEPVDDPFDPDSKDSQATNKQLKEPNNSQVLPPRVYKGDVIHDDEQTWDPNNSRLVPTFYNYNGYFVHDHDYLKTPYVRSGMLNKTTAKMKILSCYICGFVHPIEKHVGHMRRHSRFCKVCKRNFLNGLMVNSHMKTHKVECVKCGKKVPVGVLKHHVKNNCGDFENQKFLEGQQTPMKAWTPEHDALLKETYKENAHLPTSKIDEVLSAKFLDVFGETLNGYTLRMKASTIKDEKCYVRQRVSLKAPVKASVKAWTPSHDALLKKTAEENAHLPAKKLEEVLSAKFLEVFDERLNGFTLRVKAGMRKRRRARVTTNKRHSKIGSDIVNLGASTSGNSIEGIKCKKEKPEEKSQPNPYVQLTDVLITHPEAAPTVSPRKRDEIAPRKRDEIAPRKRDEIAPRKRDEKVFAKELAKTNDSDSSDSPDHDSDPDYTVQPKRRRILPRRSLRCKQNSNAARQNSNPVRQNSNPTGQNSIPSRNSNPARQNASPAGQNLNPAGQNSSPSRQSSNPARQNSSPARQNSNPAGQNLSPARESSSPARESSSPARESSSPAGQNSSPARKNSNPAGQNLNPARENSSPARQNASPARQNSSPFRQNSNHARQNSSPARQNSNLDGQNFNPARETLSPARESSSPAEQNSSPARQNSNNAGENSSPARQSSSPARQNSSPARQNLNPAGQNSSPARQSSSPARQNSNLARQTSSPARQNSNPARQSSSPARQSSSPARQSSSPARQNSSPARQNLNPATKMEIQTRSTRKMKSLLKSAND</sequence>
<feature type="compositionally biased region" description="Polar residues" evidence="1">
    <location>
        <begin position="716"/>
        <end position="757"/>
    </location>
</feature>
<feature type="compositionally biased region" description="Basic and acidic residues" evidence="1">
    <location>
        <begin position="322"/>
        <end position="358"/>
    </location>
</feature>
<evidence type="ECO:0000313" key="3">
    <source>
        <dbReference type="EnsemblMetazoa" id="XP_050499636.1"/>
    </source>
</evidence>
<feature type="compositionally biased region" description="Low complexity" evidence="1">
    <location>
        <begin position="1421"/>
        <end position="1433"/>
    </location>
</feature>
<feature type="region of interest" description="Disordered" evidence="1">
    <location>
        <begin position="1103"/>
        <end position="1122"/>
    </location>
</feature>
<feature type="compositionally biased region" description="Polar residues" evidence="1">
    <location>
        <begin position="1397"/>
        <end position="1420"/>
    </location>
</feature>
<feature type="compositionally biased region" description="Basic and acidic residues" evidence="1">
    <location>
        <begin position="1107"/>
        <end position="1118"/>
    </location>
</feature>
<accession>A0ABM5JNX1</accession>
<feature type="region of interest" description="Disordered" evidence="1">
    <location>
        <begin position="226"/>
        <end position="260"/>
    </location>
</feature>
<dbReference type="Proteomes" id="UP001652700">
    <property type="component" value="Unplaced"/>
</dbReference>
<keyword evidence="4" id="KW-1185">Reference proteome</keyword>
<feature type="compositionally biased region" description="Basic residues" evidence="1">
    <location>
        <begin position="1202"/>
        <end position="1214"/>
    </location>
</feature>
<evidence type="ECO:0000256" key="1">
    <source>
        <dbReference type="SAM" id="MobiDB-lite"/>
    </source>
</evidence>
<dbReference type="GeneID" id="114337809"/>
<feature type="compositionally biased region" description="Basic and acidic residues" evidence="1">
    <location>
        <begin position="1143"/>
        <end position="1195"/>
    </location>
</feature>
<feature type="region of interest" description="Disordered" evidence="1">
    <location>
        <begin position="1133"/>
        <end position="1537"/>
    </location>
</feature>
<feature type="compositionally biased region" description="Low complexity" evidence="1">
    <location>
        <begin position="1479"/>
        <end position="1503"/>
    </location>
</feature>
<feature type="compositionally biased region" description="Polar residues" evidence="1">
    <location>
        <begin position="1462"/>
        <end position="1478"/>
    </location>
</feature>
<feature type="region of interest" description="Disordered" evidence="1">
    <location>
        <begin position="713"/>
        <end position="798"/>
    </location>
</feature>
<feature type="compositionally biased region" description="Polar residues" evidence="1">
    <location>
        <begin position="1279"/>
        <end position="1295"/>
    </location>
</feature>
<feature type="compositionally biased region" description="Low complexity" evidence="1">
    <location>
        <begin position="1449"/>
        <end position="1461"/>
    </location>
</feature>
<feature type="compositionally biased region" description="Polar residues" evidence="1">
    <location>
        <begin position="359"/>
        <end position="374"/>
    </location>
</feature>
<dbReference type="EnsemblMetazoa" id="XM_050643679.1">
    <property type="protein sequence ID" value="XP_050499636.1"/>
    <property type="gene ID" value="LOC114337809"/>
</dbReference>
<feature type="compositionally biased region" description="Polar residues" evidence="1">
    <location>
        <begin position="1504"/>
        <end position="1523"/>
    </location>
</feature>
<proteinExistence type="predicted"/>
<reference evidence="3" key="1">
    <citation type="submission" date="2025-05" db="UniProtKB">
        <authorList>
            <consortium name="EnsemblMetazoa"/>
        </authorList>
    </citation>
    <scope>IDENTIFICATION</scope>
</reference>
<protein>
    <recommendedName>
        <fullName evidence="2">C2H2-type domain-containing protein</fullName>
    </recommendedName>
</protein>
<feature type="compositionally biased region" description="Low complexity" evidence="1">
    <location>
        <begin position="1263"/>
        <end position="1278"/>
    </location>
</feature>
<feature type="region of interest" description="Disordered" evidence="1">
    <location>
        <begin position="320"/>
        <end position="376"/>
    </location>
</feature>
<feature type="compositionally biased region" description="Polar residues" evidence="1">
    <location>
        <begin position="1215"/>
        <end position="1262"/>
    </location>
</feature>
<evidence type="ECO:0000313" key="4">
    <source>
        <dbReference type="Proteomes" id="UP001652700"/>
    </source>
</evidence>
<feature type="compositionally biased region" description="Polar residues" evidence="1">
    <location>
        <begin position="1320"/>
        <end position="1387"/>
    </location>
</feature>
<dbReference type="SMART" id="SM00868">
    <property type="entry name" value="zf-AD"/>
    <property type="match status" value="1"/>
</dbReference>
<feature type="compositionally biased region" description="Low complexity" evidence="1">
    <location>
        <begin position="1296"/>
        <end position="1319"/>
    </location>
</feature>
<evidence type="ECO:0000259" key="2">
    <source>
        <dbReference type="PROSITE" id="PS00028"/>
    </source>
</evidence>
<organism evidence="3 4">
    <name type="scientific">Diabrotica virgifera virgifera</name>
    <name type="common">western corn rootworm</name>
    <dbReference type="NCBI Taxonomy" id="50390"/>
    <lineage>
        <taxon>Eukaryota</taxon>
        <taxon>Metazoa</taxon>
        <taxon>Ecdysozoa</taxon>
        <taxon>Arthropoda</taxon>
        <taxon>Hexapoda</taxon>
        <taxon>Insecta</taxon>
        <taxon>Pterygota</taxon>
        <taxon>Neoptera</taxon>
        <taxon>Endopterygota</taxon>
        <taxon>Coleoptera</taxon>
        <taxon>Polyphaga</taxon>
        <taxon>Cucujiformia</taxon>
        <taxon>Chrysomeloidea</taxon>
        <taxon>Chrysomelidae</taxon>
        <taxon>Galerucinae</taxon>
        <taxon>Diabroticina</taxon>
        <taxon>Diabroticites</taxon>
        <taxon>Diabrotica</taxon>
    </lineage>
</organism>
<dbReference type="PROSITE" id="PS00028">
    <property type="entry name" value="ZINC_FINGER_C2H2_1"/>
    <property type="match status" value="1"/>
</dbReference>
<feature type="domain" description="C2H2-type" evidence="2">
    <location>
        <begin position="883"/>
        <end position="903"/>
    </location>
</feature>
<feature type="compositionally biased region" description="Polar residues" evidence="1">
    <location>
        <begin position="1434"/>
        <end position="1448"/>
    </location>
</feature>
<name>A0ABM5JNX1_DIAVI</name>
<dbReference type="InterPro" id="IPR012934">
    <property type="entry name" value="Znf_AD"/>
</dbReference>